<dbReference type="EMBL" id="JAAGAX010000017">
    <property type="protein sequence ID" value="KAF2286096.1"/>
    <property type="molecule type" value="Genomic_DNA"/>
</dbReference>
<proteinExistence type="predicted"/>
<reference evidence="2 3" key="1">
    <citation type="journal article" date="2020" name="Mol. Plant">
        <title>The Chromosome-Based Rubber Tree Genome Provides New Insights into Spurge Genome Evolution and Rubber Biosynthesis.</title>
        <authorList>
            <person name="Liu J."/>
            <person name="Shi C."/>
            <person name="Shi C.C."/>
            <person name="Li W."/>
            <person name="Zhang Q.J."/>
            <person name="Zhang Y."/>
            <person name="Li K."/>
            <person name="Lu H.F."/>
            <person name="Shi C."/>
            <person name="Zhu S.T."/>
            <person name="Xiao Z.Y."/>
            <person name="Nan H."/>
            <person name="Yue Y."/>
            <person name="Zhu X.G."/>
            <person name="Wu Y."/>
            <person name="Hong X.N."/>
            <person name="Fan G.Y."/>
            <person name="Tong Y."/>
            <person name="Zhang D."/>
            <person name="Mao C.L."/>
            <person name="Liu Y.L."/>
            <person name="Hao S.J."/>
            <person name="Liu W.Q."/>
            <person name="Lv M.Q."/>
            <person name="Zhang H.B."/>
            <person name="Liu Y."/>
            <person name="Hu-Tang G.R."/>
            <person name="Wang J.P."/>
            <person name="Wang J.H."/>
            <person name="Sun Y.H."/>
            <person name="Ni S.B."/>
            <person name="Chen W.B."/>
            <person name="Zhang X.C."/>
            <person name="Jiao Y.N."/>
            <person name="Eichler E.E."/>
            <person name="Li G.H."/>
            <person name="Liu X."/>
            <person name="Gao L.Z."/>
        </authorList>
    </citation>
    <scope>NUCLEOTIDE SEQUENCE [LARGE SCALE GENOMIC DNA]</scope>
    <source>
        <strain evidence="3">cv. GT1</strain>
        <tissue evidence="2">Leaf</tissue>
    </source>
</reference>
<comment type="caution">
    <text evidence="2">The sequence shown here is derived from an EMBL/GenBank/DDBJ whole genome shotgun (WGS) entry which is preliminary data.</text>
</comment>
<evidence type="ECO:0000259" key="1">
    <source>
        <dbReference type="Pfam" id="PF07727"/>
    </source>
</evidence>
<organism evidence="2 3">
    <name type="scientific">Hevea brasiliensis</name>
    <name type="common">Para rubber tree</name>
    <name type="synonym">Siphonia brasiliensis</name>
    <dbReference type="NCBI Taxonomy" id="3981"/>
    <lineage>
        <taxon>Eukaryota</taxon>
        <taxon>Viridiplantae</taxon>
        <taxon>Streptophyta</taxon>
        <taxon>Embryophyta</taxon>
        <taxon>Tracheophyta</taxon>
        <taxon>Spermatophyta</taxon>
        <taxon>Magnoliopsida</taxon>
        <taxon>eudicotyledons</taxon>
        <taxon>Gunneridae</taxon>
        <taxon>Pentapetalae</taxon>
        <taxon>rosids</taxon>
        <taxon>fabids</taxon>
        <taxon>Malpighiales</taxon>
        <taxon>Euphorbiaceae</taxon>
        <taxon>Crotonoideae</taxon>
        <taxon>Micrandreae</taxon>
        <taxon>Hevea</taxon>
    </lineage>
</organism>
<evidence type="ECO:0000313" key="3">
    <source>
        <dbReference type="Proteomes" id="UP000467840"/>
    </source>
</evidence>
<dbReference type="InterPro" id="IPR013103">
    <property type="entry name" value="RVT_2"/>
</dbReference>
<dbReference type="PANTHER" id="PTHR11439">
    <property type="entry name" value="GAG-POL-RELATED RETROTRANSPOSON"/>
    <property type="match status" value="1"/>
</dbReference>
<name>A0A6A6KD90_HEVBR</name>
<evidence type="ECO:0000313" key="2">
    <source>
        <dbReference type="EMBL" id="KAF2286096.1"/>
    </source>
</evidence>
<dbReference type="Proteomes" id="UP000467840">
    <property type="component" value="Chromosome 3"/>
</dbReference>
<feature type="domain" description="Reverse transcriptase Ty1/copia-type" evidence="1">
    <location>
        <begin position="9"/>
        <end position="83"/>
    </location>
</feature>
<sequence length="154" mass="17284">MHHEINALLQIDELILTASDPKHIEQLNKALQLEFSLKDLGQLDYFLSIEATHVPSGVILTQRKYMNDLLAKANMQTCNGLATLATPQEKLSLSVVDEPISAATLYRTIVGGLQYLNLTRPNVAYSVNKVSQFVHSPSTRHWDAVKRILKVYLD</sequence>
<keyword evidence="3" id="KW-1185">Reference proteome</keyword>
<gene>
    <name evidence="2" type="ORF">GH714_010330</name>
</gene>
<dbReference type="Pfam" id="PF07727">
    <property type="entry name" value="RVT_2"/>
    <property type="match status" value="1"/>
</dbReference>
<dbReference type="AlphaFoldDB" id="A0A6A6KD90"/>
<dbReference type="PANTHER" id="PTHR11439:SF450">
    <property type="entry name" value="REVERSE TRANSCRIPTASE TY1_COPIA-TYPE DOMAIN-CONTAINING PROTEIN"/>
    <property type="match status" value="1"/>
</dbReference>
<protein>
    <recommendedName>
        <fullName evidence="1">Reverse transcriptase Ty1/copia-type domain-containing protein</fullName>
    </recommendedName>
</protein>
<accession>A0A6A6KD90</accession>